<name>A0ABN9PBX0_9MYCO</name>
<protein>
    <submittedName>
        <fullName evidence="1">Uncharacterized protein</fullName>
    </submittedName>
</protein>
<evidence type="ECO:0000313" key="1">
    <source>
        <dbReference type="EMBL" id="CAJ1586990.1"/>
    </source>
</evidence>
<evidence type="ECO:0000313" key="2">
    <source>
        <dbReference type="Proteomes" id="UP001190466"/>
    </source>
</evidence>
<keyword evidence="2" id="KW-1185">Reference proteome</keyword>
<dbReference type="EMBL" id="OY726395">
    <property type="protein sequence ID" value="CAJ1586990.1"/>
    <property type="molecule type" value="Genomic_DNA"/>
</dbReference>
<proteinExistence type="predicted"/>
<organism evidence="1 2">
    <name type="scientific">[Mycobacterium] wendilense</name>
    <dbReference type="NCBI Taxonomy" id="3064284"/>
    <lineage>
        <taxon>Bacteria</taxon>
        <taxon>Bacillati</taxon>
        <taxon>Actinomycetota</taxon>
        <taxon>Actinomycetes</taxon>
        <taxon>Mycobacteriales</taxon>
        <taxon>Mycobacteriaceae</taxon>
        <taxon>Mycolicibacter</taxon>
    </lineage>
</organism>
<dbReference type="RefSeq" id="WP_316512832.1">
    <property type="nucleotide sequence ID" value="NZ_OY726395.1"/>
</dbReference>
<gene>
    <name evidence="1" type="ORF">MU0050_004556</name>
</gene>
<accession>A0ABN9PBX0</accession>
<reference evidence="1 2" key="1">
    <citation type="submission" date="2023-08" db="EMBL/GenBank/DDBJ databases">
        <authorList>
            <person name="Folkvardsen B D."/>
            <person name="Norman A."/>
        </authorList>
    </citation>
    <scope>NUCLEOTIDE SEQUENCE [LARGE SCALE GENOMIC DNA]</scope>
    <source>
        <strain evidence="1 2">Mu0050</strain>
    </source>
</reference>
<sequence>MRRHLADRMLRAAIRRAGAPGSLRFTERQLFYEMCRGLLPAHRLPRRPGFTTPTALPYRTFRSALERHGPIDGLLATPAPAPSVLGRHTPEPDLFDYGLPRMLVCQTHAVAVMLRANGIPMESACPVLSVDELPADPRLARMLYQAGTATVYVLHDAGPAGLAAPRDLRRLTEVPPTAKVVPIGLRPAQAWPLHLAHVPGPATPSEAALSGKEQAWLRRGRTVEVEAVPPAVLLRSVHRLVRGVARADTGLVNVQRARRAGFLTWPTG</sequence>
<dbReference type="SUPFAM" id="SSF56726">
    <property type="entry name" value="DNA topoisomerase IV, alpha subunit"/>
    <property type="match status" value="1"/>
</dbReference>
<dbReference type="InterPro" id="IPR036078">
    <property type="entry name" value="Spo11/TopoVI_A_sf"/>
</dbReference>
<dbReference type="Proteomes" id="UP001190466">
    <property type="component" value="Chromosome"/>
</dbReference>